<keyword evidence="4" id="KW-0245">EGF-like domain</keyword>
<feature type="region of interest" description="Disordered" evidence="18">
    <location>
        <begin position="352"/>
        <end position="443"/>
    </location>
</feature>
<keyword evidence="3" id="KW-0723">Serine/threonine-protein kinase</keyword>
<dbReference type="InterPro" id="IPR025476">
    <property type="entry name" value="Helitron_helicase-like"/>
</dbReference>
<dbReference type="Pfam" id="PF01453">
    <property type="entry name" value="B_lectin"/>
    <property type="match status" value="1"/>
</dbReference>
<dbReference type="Pfam" id="PF14214">
    <property type="entry name" value="Helitron_like_N"/>
    <property type="match status" value="1"/>
</dbReference>
<dbReference type="Gene3D" id="3.30.200.20">
    <property type="entry name" value="Phosphorylase Kinase, domain 1"/>
    <property type="match status" value="1"/>
</dbReference>
<reference evidence="22" key="1">
    <citation type="submission" date="2019-11" db="EMBL/GenBank/DDBJ databases">
        <authorList>
            <person name="Liu Y."/>
            <person name="Hou J."/>
            <person name="Li T.-Q."/>
            <person name="Guan C.-H."/>
            <person name="Wu X."/>
            <person name="Wu H.-Z."/>
            <person name="Ling F."/>
            <person name="Zhang R."/>
            <person name="Shi X.-G."/>
            <person name="Ren J.-P."/>
            <person name="Chen E.-F."/>
            <person name="Sun J.-M."/>
        </authorList>
    </citation>
    <scope>NUCLEOTIDE SEQUENCE</scope>
    <source>
        <strain evidence="22">Adult_tree_wgs_1</strain>
        <tissue evidence="22">Leaves</tissue>
    </source>
</reference>
<comment type="catalytic activity">
    <reaction evidence="17">
        <text>L-seryl-[protein] + ATP = O-phospho-L-seryl-[protein] + ADP + H(+)</text>
        <dbReference type="Rhea" id="RHEA:17989"/>
        <dbReference type="Rhea" id="RHEA-COMP:9863"/>
        <dbReference type="Rhea" id="RHEA-COMP:11604"/>
        <dbReference type="ChEBI" id="CHEBI:15378"/>
        <dbReference type="ChEBI" id="CHEBI:29999"/>
        <dbReference type="ChEBI" id="CHEBI:30616"/>
        <dbReference type="ChEBI" id="CHEBI:83421"/>
        <dbReference type="ChEBI" id="CHEBI:456216"/>
        <dbReference type="EC" id="2.7.11.1"/>
    </reaction>
</comment>
<keyword evidence="14" id="KW-0675">Receptor</keyword>
<evidence type="ECO:0000259" key="20">
    <source>
        <dbReference type="PROSITE" id="PS50878"/>
    </source>
</evidence>
<dbReference type="CDD" id="cd01650">
    <property type="entry name" value="RT_nLTR_like"/>
    <property type="match status" value="1"/>
</dbReference>
<dbReference type="Gene3D" id="1.10.510.10">
    <property type="entry name" value="Transferase(Phosphotransferase) domain 1"/>
    <property type="match status" value="2"/>
</dbReference>
<keyword evidence="5" id="KW-0808">Transferase</keyword>
<feature type="domain" description="Protein kinase" evidence="19">
    <location>
        <begin position="1678"/>
        <end position="1920"/>
    </location>
</feature>
<keyword evidence="11" id="KW-1133">Transmembrane helix</keyword>
<dbReference type="InterPro" id="IPR005135">
    <property type="entry name" value="Endo/exonuclease/phosphatase"/>
</dbReference>
<dbReference type="EC" id="2.7.11.1" evidence="2"/>
<evidence type="ECO:0000256" key="14">
    <source>
        <dbReference type="ARBA" id="ARBA00023170"/>
    </source>
</evidence>
<dbReference type="PANTHER" id="PTHR47974">
    <property type="entry name" value="OS07G0415500 PROTEIN"/>
    <property type="match status" value="1"/>
</dbReference>
<dbReference type="Pfam" id="PF00069">
    <property type="entry name" value="Pkinase"/>
    <property type="match status" value="1"/>
</dbReference>
<keyword evidence="9" id="KW-0418">Kinase</keyword>
<dbReference type="EMBL" id="WJXA01000006">
    <property type="protein sequence ID" value="KAF7140800.1"/>
    <property type="molecule type" value="Genomic_DNA"/>
</dbReference>
<proteinExistence type="predicted"/>
<dbReference type="Pfam" id="PF14392">
    <property type="entry name" value="zf-CCHC_4"/>
    <property type="match status" value="1"/>
</dbReference>
<dbReference type="PROSITE" id="PS50927">
    <property type="entry name" value="BULB_LECTIN"/>
    <property type="match status" value="1"/>
</dbReference>
<dbReference type="Pfam" id="PF00078">
    <property type="entry name" value="RVT_1"/>
    <property type="match status" value="1"/>
</dbReference>
<dbReference type="InterPro" id="IPR036691">
    <property type="entry name" value="Endo/exonu/phosph_ase_sf"/>
</dbReference>
<evidence type="ECO:0000256" key="17">
    <source>
        <dbReference type="ARBA" id="ARBA00048679"/>
    </source>
</evidence>
<dbReference type="InterPro" id="IPR043502">
    <property type="entry name" value="DNA/RNA_pol_sf"/>
</dbReference>
<evidence type="ECO:0000313" key="22">
    <source>
        <dbReference type="EMBL" id="KAF7140800.1"/>
    </source>
</evidence>
<dbReference type="Pfam" id="PF03372">
    <property type="entry name" value="Exo_endo_phos"/>
    <property type="match status" value="1"/>
</dbReference>
<dbReference type="Pfam" id="PF14111">
    <property type="entry name" value="DUF4283"/>
    <property type="match status" value="1"/>
</dbReference>
<dbReference type="GO" id="GO:0016020">
    <property type="term" value="C:membrane"/>
    <property type="evidence" value="ECO:0007669"/>
    <property type="project" value="UniProtKB-SubCell"/>
</dbReference>
<evidence type="ECO:0000256" key="10">
    <source>
        <dbReference type="ARBA" id="ARBA00022840"/>
    </source>
</evidence>
<dbReference type="SUPFAM" id="SSF56672">
    <property type="entry name" value="DNA/RNA polymerases"/>
    <property type="match status" value="1"/>
</dbReference>
<evidence type="ECO:0000256" key="6">
    <source>
        <dbReference type="ARBA" id="ARBA00022692"/>
    </source>
</evidence>
<dbReference type="GO" id="GO:0005524">
    <property type="term" value="F:ATP binding"/>
    <property type="evidence" value="ECO:0007669"/>
    <property type="project" value="UniProtKB-KW"/>
</dbReference>
<dbReference type="PROSITE" id="PS50011">
    <property type="entry name" value="PROTEIN_KINASE_DOM"/>
    <property type="match status" value="1"/>
</dbReference>
<evidence type="ECO:0000313" key="23">
    <source>
        <dbReference type="Proteomes" id="UP000626092"/>
    </source>
</evidence>
<name>A0A834GS06_RHOSS</name>
<comment type="subcellular location">
    <subcellularLocation>
        <location evidence="1">Membrane</location>
        <topology evidence="1">Single-pass type I membrane protein</topology>
    </subcellularLocation>
</comment>
<evidence type="ECO:0000256" key="12">
    <source>
        <dbReference type="ARBA" id="ARBA00023136"/>
    </source>
</evidence>
<evidence type="ECO:0000256" key="15">
    <source>
        <dbReference type="ARBA" id="ARBA00023180"/>
    </source>
</evidence>
<dbReference type="SUPFAM" id="SSF51110">
    <property type="entry name" value="alpha-D-mannose-specific plant lectins"/>
    <property type="match status" value="1"/>
</dbReference>
<keyword evidence="23" id="KW-1185">Reference proteome</keyword>
<dbReference type="Proteomes" id="UP000626092">
    <property type="component" value="Unassembled WGS sequence"/>
</dbReference>
<dbReference type="PANTHER" id="PTHR47974:SF3">
    <property type="entry name" value="RECEPTOR-LIKE SERINE_THREONINE-PROTEIN KINASE"/>
    <property type="match status" value="1"/>
</dbReference>
<feature type="compositionally biased region" description="Basic and acidic residues" evidence="18">
    <location>
        <begin position="404"/>
        <end position="420"/>
    </location>
</feature>
<dbReference type="InterPro" id="IPR011009">
    <property type="entry name" value="Kinase-like_dom_sf"/>
</dbReference>
<evidence type="ECO:0000256" key="5">
    <source>
        <dbReference type="ARBA" id="ARBA00022679"/>
    </source>
</evidence>
<dbReference type="PROSITE" id="PS00108">
    <property type="entry name" value="PROTEIN_KINASE_ST"/>
    <property type="match status" value="1"/>
</dbReference>
<evidence type="ECO:0000256" key="11">
    <source>
        <dbReference type="ARBA" id="ARBA00022989"/>
    </source>
</evidence>
<evidence type="ECO:0000259" key="21">
    <source>
        <dbReference type="PROSITE" id="PS50927"/>
    </source>
</evidence>
<dbReference type="InterPro" id="IPR000477">
    <property type="entry name" value="RT_dom"/>
</dbReference>
<evidence type="ECO:0000256" key="4">
    <source>
        <dbReference type="ARBA" id="ARBA00022536"/>
    </source>
</evidence>
<keyword evidence="12" id="KW-0472">Membrane</keyword>
<evidence type="ECO:0000256" key="7">
    <source>
        <dbReference type="ARBA" id="ARBA00022729"/>
    </source>
</evidence>
<dbReference type="SMART" id="SM00108">
    <property type="entry name" value="B_lectin"/>
    <property type="match status" value="1"/>
</dbReference>
<accession>A0A834GS06</accession>
<evidence type="ECO:0000256" key="9">
    <source>
        <dbReference type="ARBA" id="ARBA00022777"/>
    </source>
</evidence>
<dbReference type="Gene3D" id="2.90.10.10">
    <property type="entry name" value="Bulb-type lectin domain"/>
    <property type="match status" value="1"/>
</dbReference>
<keyword evidence="10" id="KW-0067">ATP-binding</keyword>
<keyword evidence="6" id="KW-0812">Transmembrane</keyword>
<protein>
    <recommendedName>
        <fullName evidence="2">non-specific serine/threonine protein kinase</fullName>
        <ecNumber evidence="2">2.7.11.1</ecNumber>
    </recommendedName>
</protein>
<dbReference type="Gene3D" id="3.60.10.10">
    <property type="entry name" value="Endonuclease/exonuclease/phosphatase"/>
    <property type="match status" value="1"/>
</dbReference>
<evidence type="ECO:0000259" key="19">
    <source>
        <dbReference type="PROSITE" id="PS50011"/>
    </source>
</evidence>
<keyword evidence="15" id="KW-0325">Glycoprotein</keyword>
<evidence type="ECO:0000256" key="8">
    <source>
        <dbReference type="ARBA" id="ARBA00022741"/>
    </source>
</evidence>
<organism evidence="22 23">
    <name type="scientific">Rhododendron simsii</name>
    <name type="common">Sims's rhododendron</name>
    <dbReference type="NCBI Taxonomy" id="118357"/>
    <lineage>
        <taxon>Eukaryota</taxon>
        <taxon>Viridiplantae</taxon>
        <taxon>Streptophyta</taxon>
        <taxon>Embryophyta</taxon>
        <taxon>Tracheophyta</taxon>
        <taxon>Spermatophyta</taxon>
        <taxon>Magnoliopsida</taxon>
        <taxon>eudicotyledons</taxon>
        <taxon>Gunneridae</taxon>
        <taxon>Pentapetalae</taxon>
        <taxon>asterids</taxon>
        <taxon>Ericales</taxon>
        <taxon>Ericaceae</taxon>
        <taxon>Ericoideae</taxon>
        <taxon>Rhodoreae</taxon>
        <taxon>Rhododendron</taxon>
    </lineage>
</organism>
<evidence type="ECO:0000256" key="13">
    <source>
        <dbReference type="ARBA" id="ARBA00023157"/>
    </source>
</evidence>
<gene>
    <name evidence="22" type="ORF">RHSIM_Rhsim06G0055700</name>
</gene>
<dbReference type="FunFam" id="3.30.200.20:FF:000059">
    <property type="entry name" value="S-receptor-like serine/threonine-protein kinase"/>
    <property type="match status" value="1"/>
</dbReference>
<dbReference type="InterPro" id="IPR008271">
    <property type="entry name" value="Ser/Thr_kinase_AS"/>
</dbReference>
<evidence type="ECO:0000256" key="1">
    <source>
        <dbReference type="ARBA" id="ARBA00004479"/>
    </source>
</evidence>
<feature type="compositionally biased region" description="Polar residues" evidence="18">
    <location>
        <begin position="388"/>
        <end position="399"/>
    </location>
</feature>
<dbReference type="SUPFAM" id="SSF56112">
    <property type="entry name" value="Protein kinase-like (PK-like)"/>
    <property type="match status" value="1"/>
</dbReference>
<dbReference type="InterPro" id="IPR025558">
    <property type="entry name" value="DUF4283"/>
</dbReference>
<comment type="catalytic activity">
    <reaction evidence="16">
        <text>L-threonyl-[protein] + ATP = O-phospho-L-threonyl-[protein] + ADP + H(+)</text>
        <dbReference type="Rhea" id="RHEA:46608"/>
        <dbReference type="Rhea" id="RHEA-COMP:11060"/>
        <dbReference type="Rhea" id="RHEA-COMP:11605"/>
        <dbReference type="ChEBI" id="CHEBI:15378"/>
        <dbReference type="ChEBI" id="CHEBI:30013"/>
        <dbReference type="ChEBI" id="CHEBI:30616"/>
        <dbReference type="ChEBI" id="CHEBI:61977"/>
        <dbReference type="ChEBI" id="CHEBI:456216"/>
        <dbReference type="EC" id="2.7.11.1"/>
    </reaction>
</comment>
<feature type="domain" description="Reverse transcriptase" evidence="20">
    <location>
        <begin position="898"/>
        <end position="1182"/>
    </location>
</feature>
<comment type="caution">
    <text evidence="22">The sequence shown here is derived from an EMBL/GenBank/DDBJ whole genome shotgun (WGS) entry which is preliminary data.</text>
</comment>
<keyword evidence="7" id="KW-0732">Signal</keyword>
<dbReference type="SUPFAM" id="SSF56219">
    <property type="entry name" value="DNase I-like"/>
    <property type="match status" value="1"/>
</dbReference>
<dbReference type="InterPro" id="IPR036426">
    <property type="entry name" value="Bulb-type_lectin_dom_sf"/>
</dbReference>
<evidence type="ECO:0000256" key="16">
    <source>
        <dbReference type="ARBA" id="ARBA00047899"/>
    </source>
</evidence>
<dbReference type="SMART" id="SM00220">
    <property type="entry name" value="S_TKc"/>
    <property type="match status" value="1"/>
</dbReference>
<feature type="compositionally biased region" description="Polar residues" evidence="18">
    <location>
        <begin position="266"/>
        <end position="275"/>
    </location>
</feature>
<evidence type="ECO:0000256" key="18">
    <source>
        <dbReference type="SAM" id="MobiDB-lite"/>
    </source>
</evidence>
<feature type="domain" description="Bulb-type lectin" evidence="21">
    <location>
        <begin position="1144"/>
        <end position="1264"/>
    </location>
</feature>
<dbReference type="InterPro" id="IPR000719">
    <property type="entry name" value="Prot_kinase_dom"/>
</dbReference>
<dbReference type="InterPro" id="IPR001480">
    <property type="entry name" value="Bulb-type_lectin_dom"/>
</dbReference>
<keyword evidence="13" id="KW-1015">Disulfide bond</keyword>
<dbReference type="InterPro" id="IPR025836">
    <property type="entry name" value="Zn_knuckle_CX2CX4HX4C"/>
</dbReference>
<sequence length="1920" mass="217418">MEEELLQKLSSFVLTNEEEEAVLLDAEDYNVSHQECVRSAMGKILTQKGINLGGLKASMDLAWGYPKGLKVMEVGGGIYQFVFGKEMDLVRVIAGGPWLFNNQLIVLQRWEEGIKIDQINFSYCPFWIQLRALPLEFMSVEVGRKMMVGFGDVLEVVMAQLSGNQGRCIRVKVELDITKPLPRGKHVRTADWNPIWVSFRYEKFPYLCHYCGLVGHDDKACMLKYNESKAGIMKVNQYGVWLRASPVKAPFKKKFEGRPEGLPAESSATERTSQEGTEDSARDLHYPANPGVFNFGRRRLQWDSNNVDADITGGNVTPTLVSPLKIGPPFMGQMSGPRNAAVLKTTVVQIDGTEKTQSEGSIGSPKDIMEEDCSNPTKGESQKKLSEETQTLGRKTNTAKLPRKGKEITEKDEAVEDPKKPLSGRGYKKRQSNPVVRGGKGRGKGVAIVEQTKRKFEVALVEVEIAEETNQSMDNVLVVDPSGIAGGLAILWKHGLNVNLVRRSNFFIEVLIKDEEANHEWHLINLYASSIDSVRKSQWEDLLQYRQQSTGDWVLWGDFNDILWTDEKKGGRRREVWSLKVFRDFVASLGAVDLGFNGYPFTWSNRRGGDGQVKERLDRVLVAPGWRLKYDRARVQHLFAVGSDHAVLLLDTNPPKFTGYRQFRFDSRWANDPASFDTVCKGWQMTIPGSKMFEVFHKVRNTRKELRVWSKVKNFNARKKINELQGKLKEIGEDRVSSATGQIHVLEKELGEAWVQEESFWRQKARKSWLAEGDRNTAFFHAKVTKRRRRNTISGIQDSNGNWCEDRDAIVGEFVQYFQKLFQSEGTSQSSEVVDSIQARVTEQMNNSLTRQFSTMEIRQALFDMDPSKAPGADGMTAGFYQKYWEIVGEDVTMAVQSFFQSGHLLKSFNHSQIVLIPKVKTPIQVSQFRPISLCNVFYKIIAKALSNRLRRILPNLISKNQSAFIQNRQISDNILVAHEVVHYLKQKKWGKVGCMALKLDVAKAYDRVEWHYLEAVMRRMGFHSQWVKWIMSCVTSVSYSVNINGQQHGYVKPQRGLRQGDPLSPYLFLLCAEGFSGLLKQRERQGQLKGIQICRGGPYISHLLFADDSLVFCKATKEESGAVKEVLDTYRQASGQLINNSKSSILFSSNTGADQRQESNRIFTAGFHSVGENAYWFSIWFTEPTSDGNLTIVWMANRNQPVNGKRSKLSLLKSGNLILNDAAQFTVWSTNTKSLSPLELQLLNTGNLILRNQNGSIWESFDWPTDTLLPNQPITRNSKLVSSRSHKNFSSGFYALFFDYDNVLHLIFDSEGASSMYWPDPGLLSWAAGRNTWNNSPNAAFNSTGYFRSSDALKFKASDFGIGVWRRADGSTGIDTTTLEGLQSMLNVTNPYVQVFRTVGDIIRDNGAQDLRVRILSSRGGRQYSKPNTNEIAALLVGDGFESGANRDIVVQKLDGHLHRINETHPAYMPLQYLLLFRYGTDGWRRSIEFTQATNANREGVSMREFYAFRIQFRDSEGKTLLQGGRLFQQFVVDCYVAIEQDRLNFVRCNQNILRSDFYSGLRDAAIAGDADAAEVGTRFILPSSFTGGPRNMNQHYQDAMAVCRAMGFPDLLLTLTCKPSWSEIQQEVSRICNQRTEDRTDILARVFRSEMKQLMRDIKEEKFFGKIIAELKVATRNFREEIGSRGSGIVYKGVLSDRRVATIKRLNEANQGEAEFLAEVSIIGRVNHMNLIEIWGYCVEGNHRLLVYEYMECGLLGENRISGTLDWEKRFDIAVGSARGLAYLHEECLEWVLHCDVKPQNILLDPNFQSKVADFGLSKLINRGGGGKNSSFSRVRGTRGYMAPEEIEQRGLVKWAREKMNGNGENELWLAEIIDPIVKGKCDLRKMGILVQAALECVKEDKDARPTMSQVIERLPPH</sequence>
<evidence type="ECO:0000256" key="3">
    <source>
        <dbReference type="ARBA" id="ARBA00022527"/>
    </source>
</evidence>
<keyword evidence="8" id="KW-0547">Nucleotide-binding</keyword>
<dbReference type="GO" id="GO:0004674">
    <property type="term" value="F:protein serine/threonine kinase activity"/>
    <property type="evidence" value="ECO:0007669"/>
    <property type="project" value="UniProtKB-KW"/>
</dbReference>
<evidence type="ECO:0000256" key="2">
    <source>
        <dbReference type="ARBA" id="ARBA00012513"/>
    </source>
</evidence>
<feature type="region of interest" description="Disordered" evidence="18">
    <location>
        <begin position="253"/>
        <end position="288"/>
    </location>
</feature>
<dbReference type="CDD" id="cd00028">
    <property type="entry name" value="B_lectin"/>
    <property type="match status" value="1"/>
</dbReference>
<dbReference type="OrthoDB" id="7698527at2759"/>
<dbReference type="PROSITE" id="PS50878">
    <property type="entry name" value="RT_POL"/>
    <property type="match status" value="1"/>
</dbReference>